<dbReference type="EMBL" id="JANPWB010000001">
    <property type="protein sequence ID" value="KAJ1216610.1"/>
    <property type="molecule type" value="Genomic_DNA"/>
</dbReference>
<dbReference type="AlphaFoldDB" id="A0AAV7WUZ5"/>
<organism evidence="2 3">
    <name type="scientific">Pleurodeles waltl</name>
    <name type="common">Iberian ribbed newt</name>
    <dbReference type="NCBI Taxonomy" id="8319"/>
    <lineage>
        <taxon>Eukaryota</taxon>
        <taxon>Metazoa</taxon>
        <taxon>Chordata</taxon>
        <taxon>Craniata</taxon>
        <taxon>Vertebrata</taxon>
        <taxon>Euteleostomi</taxon>
        <taxon>Amphibia</taxon>
        <taxon>Batrachia</taxon>
        <taxon>Caudata</taxon>
        <taxon>Salamandroidea</taxon>
        <taxon>Salamandridae</taxon>
        <taxon>Pleurodelinae</taxon>
        <taxon>Pleurodeles</taxon>
    </lineage>
</organism>
<dbReference type="Proteomes" id="UP001066276">
    <property type="component" value="Chromosome 1_1"/>
</dbReference>
<feature type="non-terminal residue" evidence="2">
    <location>
        <position position="111"/>
    </location>
</feature>
<evidence type="ECO:0000313" key="2">
    <source>
        <dbReference type="EMBL" id="KAJ1216610.1"/>
    </source>
</evidence>
<proteinExistence type="predicted"/>
<feature type="compositionally biased region" description="Basic residues" evidence="1">
    <location>
        <begin position="101"/>
        <end position="111"/>
    </location>
</feature>
<feature type="non-terminal residue" evidence="2">
    <location>
        <position position="1"/>
    </location>
</feature>
<feature type="region of interest" description="Disordered" evidence="1">
    <location>
        <begin position="1"/>
        <end position="20"/>
    </location>
</feature>
<feature type="compositionally biased region" description="Basic and acidic residues" evidence="1">
    <location>
        <begin position="83"/>
        <end position="99"/>
    </location>
</feature>
<keyword evidence="3" id="KW-1185">Reference proteome</keyword>
<protein>
    <submittedName>
        <fullName evidence="2">Uncharacterized protein</fullName>
    </submittedName>
</protein>
<accession>A0AAV7WUZ5</accession>
<sequence>ADRWDRRGESRGERLLQARPGLEVSADRRPRRALRTGMGQGRISLTIISADGHLGGSRAADLPARQQRGLQRAASANHRWPRRKEERGFQGAGERDAVKCKGGRRVKHAGA</sequence>
<gene>
    <name evidence="2" type="ORF">NDU88_004211</name>
</gene>
<evidence type="ECO:0000256" key="1">
    <source>
        <dbReference type="SAM" id="MobiDB-lite"/>
    </source>
</evidence>
<reference evidence="2" key="1">
    <citation type="journal article" date="2022" name="bioRxiv">
        <title>Sequencing and chromosome-scale assembly of the giantPleurodeles waltlgenome.</title>
        <authorList>
            <person name="Brown T."/>
            <person name="Elewa A."/>
            <person name="Iarovenko S."/>
            <person name="Subramanian E."/>
            <person name="Araus A.J."/>
            <person name="Petzold A."/>
            <person name="Susuki M."/>
            <person name="Suzuki K.-i.T."/>
            <person name="Hayashi T."/>
            <person name="Toyoda A."/>
            <person name="Oliveira C."/>
            <person name="Osipova E."/>
            <person name="Leigh N.D."/>
            <person name="Simon A."/>
            <person name="Yun M.H."/>
        </authorList>
    </citation>
    <scope>NUCLEOTIDE SEQUENCE</scope>
    <source>
        <strain evidence="2">20211129_DDA</strain>
        <tissue evidence="2">Liver</tissue>
    </source>
</reference>
<feature type="compositionally biased region" description="Basic and acidic residues" evidence="1">
    <location>
        <begin position="1"/>
        <end position="16"/>
    </location>
</feature>
<evidence type="ECO:0000313" key="3">
    <source>
        <dbReference type="Proteomes" id="UP001066276"/>
    </source>
</evidence>
<comment type="caution">
    <text evidence="2">The sequence shown here is derived from an EMBL/GenBank/DDBJ whole genome shotgun (WGS) entry which is preliminary data.</text>
</comment>
<name>A0AAV7WUZ5_PLEWA</name>
<feature type="region of interest" description="Disordered" evidence="1">
    <location>
        <begin position="54"/>
        <end position="111"/>
    </location>
</feature>